<keyword evidence="1" id="KW-0489">Methyltransferase</keyword>
<feature type="domain" description="SET" evidence="13">
    <location>
        <begin position="605"/>
        <end position="887"/>
    </location>
</feature>
<evidence type="ECO:0000256" key="3">
    <source>
        <dbReference type="ARBA" id="ARBA00022691"/>
    </source>
</evidence>
<evidence type="ECO:0000256" key="8">
    <source>
        <dbReference type="ARBA" id="ARBA00022912"/>
    </source>
</evidence>
<feature type="region of interest" description="Disordered" evidence="10">
    <location>
        <begin position="260"/>
        <end position="286"/>
    </location>
</feature>
<evidence type="ECO:0000256" key="1">
    <source>
        <dbReference type="ARBA" id="ARBA00022603"/>
    </source>
</evidence>
<keyword evidence="7" id="KW-0862">Zinc</keyword>
<feature type="compositionally biased region" description="Polar residues" evidence="10">
    <location>
        <begin position="277"/>
        <end position="286"/>
    </location>
</feature>
<feature type="domain" description="Tyrosine-protein phosphatase" evidence="11">
    <location>
        <begin position="82"/>
        <end position="222"/>
    </location>
</feature>
<dbReference type="InterPro" id="IPR001214">
    <property type="entry name" value="SET_dom"/>
</dbReference>
<gene>
    <name evidence="15" type="ORF">RDWZM_005975</name>
</gene>
<dbReference type="GO" id="GO:0008270">
    <property type="term" value="F:zinc ion binding"/>
    <property type="evidence" value="ECO:0007669"/>
    <property type="project" value="UniProtKB-KW"/>
</dbReference>
<dbReference type="CDD" id="cd20071">
    <property type="entry name" value="SET_SMYD"/>
    <property type="match status" value="1"/>
</dbReference>
<name>A0A9Q0RLB9_BLOTA</name>
<evidence type="ECO:0000256" key="6">
    <source>
        <dbReference type="ARBA" id="ARBA00022801"/>
    </source>
</evidence>
<evidence type="ECO:0000259" key="14">
    <source>
        <dbReference type="PROSITE" id="PS50865"/>
    </source>
</evidence>
<dbReference type="GO" id="GO:0008276">
    <property type="term" value="F:protein methyltransferase activity"/>
    <property type="evidence" value="ECO:0007669"/>
    <property type="project" value="UniProtKB-ARBA"/>
</dbReference>
<keyword evidence="16" id="KW-1185">Reference proteome</keyword>
<evidence type="ECO:0000259" key="13">
    <source>
        <dbReference type="PROSITE" id="PS50280"/>
    </source>
</evidence>
<dbReference type="Pfam" id="PF01753">
    <property type="entry name" value="zf-MYND"/>
    <property type="match status" value="1"/>
</dbReference>
<keyword evidence="6" id="KW-0378">Hydrolase</keyword>
<dbReference type="PROSITE" id="PS50056">
    <property type="entry name" value="TYR_PHOSPHATASE_2"/>
    <property type="match status" value="1"/>
</dbReference>
<dbReference type="CDD" id="cd14514">
    <property type="entry name" value="DUSP14-like"/>
    <property type="match status" value="1"/>
</dbReference>
<dbReference type="SUPFAM" id="SSF82199">
    <property type="entry name" value="SET domain"/>
    <property type="match status" value="1"/>
</dbReference>
<evidence type="ECO:0000259" key="12">
    <source>
        <dbReference type="PROSITE" id="PS50056"/>
    </source>
</evidence>
<keyword evidence="4" id="KW-0479">Metal-binding</keyword>
<dbReference type="InterPro" id="IPR029021">
    <property type="entry name" value="Prot-tyrosine_phosphatase-like"/>
</dbReference>
<dbReference type="PANTHER" id="PTHR46165:SF2">
    <property type="entry name" value="SET AND MYND DOMAIN-CONTAINING PROTEIN 4"/>
    <property type="match status" value="1"/>
</dbReference>
<sequence length="967" mass="112761">MSKQVSSSSNIDDINIKPCIERWLNQFEYLRTAQSWTTTKLGLKVCQSITPITITRDEVEVIRHEETASEQVRLIMNPPFSEITRITDHLFLTGVGGLTTENYQTLNIRLIMNVTYEMPLVMRDYLGSIRIPVDDDPEDDIYSFLDNAADFIQAANRDGIRTVVHCVAGASRSATIVIAYLVKHQQRSLKDAFSYVNAARECARPNMGFFRELIKFENKQRGNNSVRMAEFIVSGNKVRVPDFYKLEFPDLFQVEARKQMRKSDEVVSRRKPKKDQTNQNVSTNYDSEVNKCSNTVINNNINNNTNAKHATRQTKNSNRRHNKPHLRETFDEINQIRARSFCSKSSDHPCSSIAKRCLDLGANFMPVQSIENVFDQHSNETINLNSIIKSIKSDINEIRKRSEKNFQVAKSYYLEAELKFKLFTQNEPINKTWKQRIELKEELDSIHKLINLAIVHYPIDSKQELAAAFALRSIAHGHYHKHKLAMEAIEVAIKLNPNELLYETYKIKHLIDSNNWNEAFDLVKTLKRKCNTDKFMTKLLNKLLIEIQARISHKESRCSPTAIEDDDCLFQADENDWHIDDDYETENSTKIKLNLKEKHNFDFNYGCHIETDRNKGRKMVVSENVIEQDALLFNEQPYSVILSVDQLLNRCHNCYRNVSRSFWPCSNCTIVVYCNEQCQIDDWSFGGHQWECRFTRHLMDQSINLLHTFQIMNRIGLDAIDQMNCNVEQNQLAKLVYYMNDSKQRHIPERSKDFLIREQAYKTFQSLDHHLEKVEKNLIVKYLIDAIDCVIFSYIIQEYDFDHNRLIHLIHHCFFNIGRIQINSFIWTEMNSSNGKYDKVAVCVCLLSSLFNHSCNPNAFWYFNEGQFRLQSIRPILKGEEITISYGTTQTTHKFETRQRANLRYFFQCGCSACLEESVQVLALQCKHCSGPVMHTQLDNFSNINIQRFVHLKLMSDSNCLEQHIPF</sequence>
<dbReference type="PROSITE" id="PS01360">
    <property type="entry name" value="ZF_MYND_1"/>
    <property type="match status" value="1"/>
</dbReference>
<keyword evidence="5 9" id="KW-0863">Zinc-finger</keyword>
<dbReference type="GO" id="GO:0008170">
    <property type="term" value="F:N-methyltransferase activity"/>
    <property type="evidence" value="ECO:0007669"/>
    <property type="project" value="UniProtKB-ARBA"/>
</dbReference>
<comment type="caution">
    <text evidence="15">The sequence shown here is derived from an EMBL/GenBank/DDBJ whole genome shotgun (WGS) entry which is preliminary data.</text>
</comment>
<keyword evidence="8" id="KW-0904">Protein phosphatase</keyword>
<dbReference type="EMBL" id="JAPWDV010000002">
    <property type="protein sequence ID" value="KAJ6220163.1"/>
    <property type="molecule type" value="Genomic_DNA"/>
</dbReference>
<dbReference type="PROSITE" id="PS50865">
    <property type="entry name" value="ZF_MYND_2"/>
    <property type="match status" value="1"/>
</dbReference>
<dbReference type="InterPro" id="IPR016130">
    <property type="entry name" value="Tyr_Pase_AS"/>
</dbReference>
<dbReference type="InterPro" id="IPR000387">
    <property type="entry name" value="Tyr_Pase_dom"/>
</dbReference>
<feature type="domain" description="MYND-type" evidence="14">
    <location>
        <begin position="651"/>
        <end position="692"/>
    </location>
</feature>
<dbReference type="Gene3D" id="3.90.190.10">
    <property type="entry name" value="Protein tyrosine phosphatase superfamily"/>
    <property type="match status" value="1"/>
</dbReference>
<protein>
    <submittedName>
        <fullName evidence="15">Uncharacterized protein</fullName>
    </submittedName>
</protein>
<evidence type="ECO:0000256" key="5">
    <source>
        <dbReference type="ARBA" id="ARBA00022771"/>
    </source>
</evidence>
<dbReference type="Gene3D" id="6.10.140.2220">
    <property type="match status" value="1"/>
</dbReference>
<accession>A0A9Q0RLB9</accession>
<dbReference type="SUPFAM" id="SSF144232">
    <property type="entry name" value="HIT/MYND zinc finger-like"/>
    <property type="match status" value="1"/>
</dbReference>
<dbReference type="PROSITE" id="PS50280">
    <property type="entry name" value="SET"/>
    <property type="match status" value="1"/>
</dbReference>
<dbReference type="PROSITE" id="PS50054">
    <property type="entry name" value="TYR_PHOSPHATASE_DUAL"/>
    <property type="match status" value="1"/>
</dbReference>
<dbReference type="GO" id="GO:0004721">
    <property type="term" value="F:phosphoprotein phosphatase activity"/>
    <property type="evidence" value="ECO:0007669"/>
    <property type="project" value="UniProtKB-KW"/>
</dbReference>
<dbReference type="PANTHER" id="PTHR46165">
    <property type="entry name" value="SET AND MYND DOMAIN-CONTAINING PROTEIN 4"/>
    <property type="match status" value="1"/>
</dbReference>
<evidence type="ECO:0000256" key="10">
    <source>
        <dbReference type="SAM" id="MobiDB-lite"/>
    </source>
</evidence>
<dbReference type="Proteomes" id="UP001142055">
    <property type="component" value="Chromosome 2"/>
</dbReference>
<dbReference type="GO" id="GO:0005737">
    <property type="term" value="C:cytoplasm"/>
    <property type="evidence" value="ECO:0007669"/>
    <property type="project" value="TreeGrafter"/>
</dbReference>
<dbReference type="InterPro" id="IPR020422">
    <property type="entry name" value="TYR_PHOSPHATASE_DUAL_dom"/>
</dbReference>
<evidence type="ECO:0000256" key="4">
    <source>
        <dbReference type="ARBA" id="ARBA00022723"/>
    </source>
</evidence>
<keyword evidence="2" id="KW-0808">Transferase</keyword>
<dbReference type="SUPFAM" id="SSF52799">
    <property type="entry name" value="(Phosphotyrosine protein) phosphatases II"/>
    <property type="match status" value="1"/>
</dbReference>
<dbReference type="Gene3D" id="1.10.220.160">
    <property type="match status" value="1"/>
</dbReference>
<dbReference type="InterPro" id="IPR002893">
    <property type="entry name" value="Znf_MYND"/>
</dbReference>
<evidence type="ECO:0000256" key="2">
    <source>
        <dbReference type="ARBA" id="ARBA00022679"/>
    </source>
</evidence>
<dbReference type="InterPro" id="IPR052097">
    <property type="entry name" value="SET-MYND_domain_protein"/>
</dbReference>
<dbReference type="GO" id="GO:0005634">
    <property type="term" value="C:nucleus"/>
    <property type="evidence" value="ECO:0007669"/>
    <property type="project" value="TreeGrafter"/>
</dbReference>
<evidence type="ECO:0000313" key="15">
    <source>
        <dbReference type="EMBL" id="KAJ6220163.1"/>
    </source>
</evidence>
<dbReference type="Gene3D" id="2.170.270.10">
    <property type="entry name" value="SET domain"/>
    <property type="match status" value="1"/>
</dbReference>
<dbReference type="GO" id="GO:0032259">
    <property type="term" value="P:methylation"/>
    <property type="evidence" value="ECO:0007669"/>
    <property type="project" value="UniProtKB-KW"/>
</dbReference>
<dbReference type="Pfam" id="PF00856">
    <property type="entry name" value="SET"/>
    <property type="match status" value="1"/>
</dbReference>
<dbReference type="Pfam" id="PF00782">
    <property type="entry name" value="DSPc"/>
    <property type="match status" value="1"/>
</dbReference>
<dbReference type="InterPro" id="IPR046341">
    <property type="entry name" value="SET_dom_sf"/>
</dbReference>
<keyword evidence="3" id="KW-0949">S-adenosyl-L-methionine</keyword>
<dbReference type="InterPro" id="IPR000340">
    <property type="entry name" value="Dual-sp_phosphatase_cat-dom"/>
</dbReference>
<dbReference type="PROSITE" id="PS00383">
    <property type="entry name" value="TYR_PHOSPHATASE_1"/>
    <property type="match status" value="1"/>
</dbReference>
<feature type="domain" description="Tyrosine specific protein phosphatases" evidence="12">
    <location>
        <begin position="142"/>
        <end position="200"/>
    </location>
</feature>
<evidence type="ECO:0000313" key="16">
    <source>
        <dbReference type="Proteomes" id="UP001142055"/>
    </source>
</evidence>
<organism evidence="15 16">
    <name type="scientific">Blomia tropicalis</name>
    <name type="common">Mite</name>
    <dbReference type="NCBI Taxonomy" id="40697"/>
    <lineage>
        <taxon>Eukaryota</taxon>
        <taxon>Metazoa</taxon>
        <taxon>Ecdysozoa</taxon>
        <taxon>Arthropoda</taxon>
        <taxon>Chelicerata</taxon>
        <taxon>Arachnida</taxon>
        <taxon>Acari</taxon>
        <taxon>Acariformes</taxon>
        <taxon>Sarcoptiformes</taxon>
        <taxon>Astigmata</taxon>
        <taxon>Glycyphagoidea</taxon>
        <taxon>Echimyopodidae</taxon>
        <taxon>Blomia</taxon>
    </lineage>
</organism>
<proteinExistence type="predicted"/>
<dbReference type="AlphaFoldDB" id="A0A9Q0RLB9"/>
<evidence type="ECO:0000256" key="9">
    <source>
        <dbReference type="PROSITE-ProRule" id="PRU00134"/>
    </source>
</evidence>
<evidence type="ECO:0000259" key="11">
    <source>
        <dbReference type="PROSITE" id="PS50054"/>
    </source>
</evidence>
<dbReference type="SMART" id="SM00195">
    <property type="entry name" value="DSPc"/>
    <property type="match status" value="1"/>
</dbReference>
<dbReference type="GO" id="GO:0008757">
    <property type="term" value="F:S-adenosylmethionine-dependent methyltransferase activity"/>
    <property type="evidence" value="ECO:0007669"/>
    <property type="project" value="UniProtKB-ARBA"/>
</dbReference>
<evidence type="ECO:0000256" key="7">
    <source>
        <dbReference type="ARBA" id="ARBA00022833"/>
    </source>
</evidence>
<reference evidence="15" key="1">
    <citation type="submission" date="2022-12" db="EMBL/GenBank/DDBJ databases">
        <title>Genome assemblies of Blomia tropicalis.</title>
        <authorList>
            <person name="Cui Y."/>
        </authorList>
    </citation>
    <scope>NUCLEOTIDE SEQUENCE</scope>
    <source>
        <tissue evidence="15">Adult mites</tissue>
    </source>
</reference>
<dbReference type="GO" id="GO:0042826">
    <property type="term" value="F:histone deacetylase binding"/>
    <property type="evidence" value="ECO:0007669"/>
    <property type="project" value="TreeGrafter"/>
</dbReference>